<dbReference type="GeneID" id="41610309"/>
<accession>A0A5C0SN99</accession>
<sequence>MEWMVYCSGNTITLMKVEAGSVGIISRNGFKLVEFKQQPEHIWTITVPQELNAEDILAELVIHKDVGKMGFSKNLAGEDRIIFMFAEEELPIILKKLFGVKCDINIDVNSMQLVPEAVV</sequence>
<dbReference type="RefSeq" id="WP_148883382.1">
    <property type="nucleotide sequence ID" value="NZ_CP041932.1"/>
</dbReference>
<protein>
    <submittedName>
        <fullName evidence="1">Uncharacterized protein</fullName>
    </submittedName>
</protein>
<proteinExistence type="predicted"/>
<gene>
    <name evidence="1" type="ORF">FPV09_10600</name>
</gene>
<keyword evidence="2" id="KW-1185">Reference proteome</keyword>
<dbReference type="Proteomes" id="UP000322631">
    <property type="component" value="Chromosome"/>
</dbReference>
<evidence type="ECO:0000313" key="1">
    <source>
        <dbReference type="EMBL" id="QEK15462.1"/>
    </source>
</evidence>
<dbReference type="EMBL" id="CP041932">
    <property type="protein sequence ID" value="QEK15462.1"/>
    <property type="molecule type" value="Genomic_DNA"/>
</dbReference>
<dbReference type="KEGG" id="them:FPV09_10600"/>
<dbReference type="AlphaFoldDB" id="A0A5C0SN99"/>
<reference evidence="1 2" key="1">
    <citation type="submission" date="2019-07" db="EMBL/GenBank/DDBJ databases">
        <title>Complete genome of Thermococcus acidophilus.</title>
        <authorList>
            <person name="Li X."/>
        </authorList>
    </citation>
    <scope>NUCLEOTIDE SEQUENCE [LARGE SCALE GENOMIC DNA]</scope>
    <source>
        <strain evidence="1 2">SY113</strain>
    </source>
</reference>
<evidence type="ECO:0000313" key="2">
    <source>
        <dbReference type="Proteomes" id="UP000322631"/>
    </source>
</evidence>
<name>A0A5C0SN99_9EURY</name>
<organism evidence="1 2">
    <name type="scientific">Thermococcus aciditolerans</name>
    <dbReference type="NCBI Taxonomy" id="2598455"/>
    <lineage>
        <taxon>Archaea</taxon>
        <taxon>Methanobacteriati</taxon>
        <taxon>Methanobacteriota</taxon>
        <taxon>Thermococci</taxon>
        <taxon>Thermococcales</taxon>
        <taxon>Thermococcaceae</taxon>
        <taxon>Thermococcus</taxon>
    </lineage>
</organism>